<dbReference type="NCBIfam" id="TIGR00157">
    <property type="entry name" value="ribosome small subunit-dependent GTPase A"/>
    <property type="match status" value="1"/>
</dbReference>
<dbReference type="HAMAP" id="MF_01820">
    <property type="entry name" value="GTPase_RsgA"/>
    <property type="match status" value="1"/>
</dbReference>
<dbReference type="Gene3D" id="1.10.40.50">
    <property type="entry name" value="Probable gtpase engc, domain 3"/>
    <property type="match status" value="1"/>
</dbReference>
<evidence type="ECO:0000256" key="2">
    <source>
        <dbReference type="ARBA" id="ARBA00022517"/>
    </source>
</evidence>
<dbReference type="InterPro" id="IPR027417">
    <property type="entry name" value="P-loop_NTPase"/>
</dbReference>
<dbReference type="EMBL" id="FWWT01000005">
    <property type="protein sequence ID" value="SMB79738.1"/>
    <property type="molecule type" value="Genomic_DNA"/>
</dbReference>
<keyword evidence="14" id="KW-1185">Reference proteome</keyword>
<evidence type="ECO:0000313" key="14">
    <source>
        <dbReference type="Proteomes" id="UP000192731"/>
    </source>
</evidence>
<keyword evidence="3 10" id="KW-0479">Metal-binding</keyword>
<proteinExistence type="inferred from homology"/>
<evidence type="ECO:0000313" key="13">
    <source>
        <dbReference type="EMBL" id="SMB79738.1"/>
    </source>
</evidence>
<keyword evidence="6 10" id="KW-0378">Hydrolase</keyword>
<feature type="domain" description="CP-type G" evidence="12">
    <location>
        <begin position="103"/>
        <end position="259"/>
    </location>
</feature>
<dbReference type="CDD" id="cd01854">
    <property type="entry name" value="YjeQ_EngC"/>
    <property type="match status" value="1"/>
</dbReference>
<sequence>MNNRLINLGFSDRFIQQANLYNGLILGRVISQYKDLYKVATEKCELLAEVSGRFRHEVISRSQFPVVGDFVMIDRDNNKNGNAIIHQVLDRKSAFSRKAAGNENDVQFVAANIDMVFICMSLNKDFNLRRLERYIAITWDSGAVPVVVLTKSDLCGSLSKKLEEVNTVTVGVDVVVTTSMTEDGYETVLKYIKSGITVAFIGSSGVGKSTLINRLIGKDVIETGDIRDDDKGRHTTTRRDLIIISSGGAVIDTPGMREIGIESANISKTFTDIEELADKCKYSNCTHKNEPRCAVKQAIEEGIISEERFLSYEKLKKEAKYEGLNSRQIEKQKINEMFSGFGGIKNARNYIKSKNMKK</sequence>
<dbReference type="SUPFAM" id="SSF52540">
    <property type="entry name" value="P-loop containing nucleoside triphosphate hydrolases"/>
    <property type="match status" value="1"/>
</dbReference>
<dbReference type="GO" id="GO:0046872">
    <property type="term" value="F:metal ion binding"/>
    <property type="evidence" value="ECO:0007669"/>
    <property type="project" value="UniProtKB-KW"/>
</dbReference>
<evidence type="ECO:0000259" key="12">
    <source>
        <dbReference type="PROSITE" id="PS51721"/>
    </source>
</evidence>
<dbReference type="InterPro" id="IPR012340">
    <property type="entry name" value="NA-bd_OB-fold"/>
</dbReference>
<dbReference type="GO" id="GO:0005737">
    <property type="term" value="C:cytoplasm"/>
    <property type="evidence" value="ECO:0007669"/>
    <property type="project" value="UniProtKB-SubCell"/>
</dbReference>
<evidence type="ECO:0000256" key="8">
    <source>
        <dbReference type="ARBA" id="ARBA00022884"/>
    </source>
</evidence>
<dbReference type="GO" id="GO:0005525">
    <property type="term" value="F:GTP binding"/>
    <property type="evidence" value="ECO:0007669"/>
    <property type="project" value="UniProtKB-UniRule"/>
</dbReference>
<dbReference type="PANTHER" id="PTHR32120:SF10">
    <property type="entry name" value="SMALL RIBOSOMAL SUBUNIT BIOGENESIS GTPASE RSGA"/>
    <property type="match status" value="1"/>
</dbReference>
<dbReference type="Proteomes" id="UP000192731">
    <property type="component" value="Unassembled WGS sequence"/>
</dbReference>
<evidence type="ECO:0000256" key="7">
    <source>
        <dbReference type="ARBA" id="ARBA00022833"/>
    </source>
</evidence>
<name>A0A1W1UF63_DESTI</name>
<dbReference type="GO" id="GO:0042274">
    <property type="term" value="P:ribosomal small subunit biogenesis"/>
    <property type="evidence" value="ECO:0007669"/>
    <property type="project" value="UniProtKB-UniRule"/>
</dbReference>
<dbReference type="Pfam" id="PF03193">
    <property type="entry name" value="RsgA_GTPase"/>
    <property type="match status" value="1"/>
</dbReference>
<dbReference type="PROSITE" id="PS51721">
    <property type="entry name" value="G_CP"/>
    <property type="match status" value="1"/>
</dbReference>
<dbReference type="RefSeq" id="WP_084051906.1">
    <property type="nucleotide sequence ID" value="NZ_FWWT01000005.1"/>
</dbReference>
<evidence type="ECO:0000256" key="6">
    <source>
        <dbReference type="ARBA" id="ARBA00022801"/>
    </source>
</evidence>
<evidence type="ECO:0000256" key="5">
    <source>
        <dbReference type="ARBA" id="ARBA00022741"/>
    </source>
</evidence>
<evidence type="ECO:0000256" key="1">
    <source>
        <dbReference type="ARBA" id="ARBA00022490"/>
    </source>
</evidence>
<feature type="binding site" evidence="10">
    <location>
        <position position="293"/>
    </location>
    <ligand>
        <name>Zn(2+)</name>
        <dbReference type="ChEBI" id="CHEBI:29105"/>
    </ligand>
</feature>
<dbReference type="PANTHER" id="PTHR32120">
    <property type="entry name" value="SMALL RIBOSOMAL SUBUNIT BIOGENESIS GTPASE RSGA"/>
    <property type="match status" value="1"/>
</dbReference>
<dbReference type="OrthoDB" id="9809485at2"/>
<feature type="binding site" evidence="10">
    <location>
        <position position="280"/>
    </location>
    <ligand>
        <name>Zn(2+)</name>
        <dbReference type="ChEBI" id="CHEBI:29105"/>
    </ligand>
</feature>
<dbReference type="SUPFAM" id="SSF50249">
    <property type="entry name" value="Nucleic acid-binding proteins"/>
    <property type="match status" value="1"/>
</dbReference>
<dbReference type="Gene3D" id="2.40.50.140">
    <property type="entry name" value="Nucleic acid-binding proteins"/>
    <property type="match status" value="1"/>
</dbReference>
<evidence type="ECO:0000256" key="3">
    <source>
        <dbReference type="ARBA" id="ARBA00022723"/>
    </source>
</evidence>
<dbReference type="InterPro" id="IPR004881">
    <property type="entry name" value="Ribosome_biogen_GTPase_RsgA"/>
</dbReference>
<keyword evidence="2 10" id="KW-0690">Ribosome biogenesis</keyword>
<reference evidence="13 14" key="1">
    <citation type="submission" date="2017-04" db="EMBL/GenBank/DDBJ databases">
        <authorList>
            <person name="Afonso C.L."/>
            <person name="Miller P.J."/>
            <person name="Scott M.A."/>
            <person name="Spackman E."/>
            <person name="Goraichik I."/>
            <person name="Dimitrov K.M."/>
            <person name="Suarez D.L."/>
            <person name="Swayne D.E."/>
        </authorList>
    </citation>
    <scope>NUCLEOTIDE SEQUENCE [LARGE SCALE GENOMIC DNA]</scope>
    <source>
        <strain evidence="13 14">DSM 11270</strain>
    </source>
</reference>
<accession>A0A1W1UF63</accession>
<comment type="similarity">
    <text evidence="10">Belongs to the TRAFAC class YlqF/YawG GTPase family. RsgA subfamily.</text>
</comment>
<dbReference type="GO" id="GO:0003924">
    <property type="term" value="F:GTPase activity"/>
    <property type="evidence" value="ECO:0007669"/>
    <property type="project" value="UniProtKB-UniRule"/>
</dbReference>
<keyword evidence="5 10" id="KW-0547">Nucleotide-binding</keyword>
<comment type="subunit">
    <text evidence="10">Monomer. Associates with 30S ribosomal subunit, binds 16S rRNA.</text>
</comment>
<keyword evidence="1 10" id="KW-0963">Cytoplasm</keyword>
<dbReference type="InterPro" id="IPR010914">
    <property type="entry name" value="RsgA_GTPase_dom"/>
</dbReference>
<keyword evidence="9 10" id="KW-0342">GTP-binding</keyword>
<dbReference type="Gene3D" id="3.40.50.300">
    <property type="entry name" value="P-loop containing nucleotide triphosphate hydrolases"/>
    <property type="match status" value="1"/>
</dbReference>
<dbReference type="EC" id="3.6.1.-" evidence="10"/>
<dbReference type="GO" id="GO:0019843">
    <property type="term" value="F:rRNA binding"/>
    <property type="evidence" value="ECO:0007669"/>
    <property type="project" value="UniProtKB-KW"/>
</dbReference>
<evidence type="ECO:0000256" key="9">
    <source>
        <dbReference type="ARBA" id="ARBA00023134"/>
    </source>
</evidence>
<evidence type="ECO:0000256" key="10">
    <source>
        <dbReference type="HAMAP-Rule" id="MF_01820"/>
    </source>
</evidence>
<keyword evidence="4 10" id="KW-0699">rRNA-binding</keyword>
<dbReference type="AlphaFoldDB" id="A0A1W1UF63"/>
<comment type="function">
    <text evidence="10">One of several proteins that assist in the late maturation steps of the functional core of the 30S ribosomal subunit. Helps release RbfA from mature subunits. May play a role in the assembly of ribosomal proteins into the subunit. Circularly permuted GTPase that catalyzes slow GTP hydrolysis, GTPase activity is stimulated by the 30S ribosomal subunit.</text>
</comment>
<evidence type="ECO:0000259" key="11">
    <source>
        <dbReference type="PROSITE" id="PS50936"/>
    </source>
</evidence>
<dbReference type="STRING" id="656914.SAMN00017405_0793"/>
<keyword evidence="7 10" id="KW-0862">Zinc</keyword>
<feature type="binding site" evidence="10">
    <location>
        <position position="285"/>
    </location>
    <ligand>
        <name>Zn(2+)</name>
        <dbReference type="ChEBI" id="CHEBI:29105"/>
    </ligand>
</feature>
<feature type="binding site" evidence="10">
    <location>
        <position position="287"/>
    </location>
    <ligand>
        <name>Zn(2+)</name>
        <dbReference type="ChEBI" id="CHEBI:29105"/>
    </ligand>
</feature>
<comment type="subcellular location">
    <subcellularLocation>
        <location evidence="10">Cytoplasm</location>
    </subcellularLocation>
</comment>
<evidence type="ECO:0000256" key="4">
    <source>
        <dbReference type="ARBA" id="ARBA00022730"/>
    </source>
</evidence>
<feature type="binding site" evidence="10">
    <location>
        <begin position="150"/>
        <end position="153"/>
    </location>
    <ligand>
        <name>GTP</name>
        <dbReference type="ChEBI" id="CHEBI:37565"/>
    </ligand>
</feature>
<feature type="domain" description="EngC GTPase" evidence="11">
    <location>
        <begin position="111"/>
        <end position="257"/>
    </location>
</feature>
<dbReference type="PROSITE" id="PS50936">
    <property type="entry name" value="ENGC_GTPASE"/>
    <property type="match status" value="1"/>
</dbReference>
<comment type="cofactor">
    <cofactor evidence="10">
        <name>Zn(2+)</name>
        <dbReference type="ChEBI" id="CHEBI:29105"/>
    </cofactor>
    <text evidence="10">Binds 1 zinc ion per subunit.</text>
</comment>
<gene>
    <name evidence="10" type="primary">rsgA</name>
    <name evidence="13" type="ORF">SAMN00017405_0793</name>
</gene>
<dbReference type="InterPro" id="IPR030378">
    <property type="entry name" value="G_CP_dom"/>
</dbReference>
<protein>
    <recommendedName>
        <fullName evidence="10">Small ribosomal subunit biogenesis GTPase RsgA</fullName>
        <ecNumber evidence="10">3.6.1.-</ecNumber>
    </recommendedName>
</protein>
<feature type="binding site" evidence="10">
    <location>
        <begin position="202"/>
        <end position="210"/>
    </location>
    <ligand>
        <name>GTP</name>
        <dbReference type="ChEBI" id="CHEBI:37565"/>
    </ligand>
</feature>
<keyword evidence="8 10" id="KW-0694">RNA-binding</keyword>
<organism evidence="13 14">
    <name type="scientific">Desulfonispora thiosulfatigenes DSM 11270</name>
    <dbReference type="NCBI Taxonomy" id="656914"/>
    <lineage>
        <taxon>Bacteria</taxon>
        <taxon>Bacillati</taxon>
        <taxon>Bacillota</taxon>
        <taxon>Clostridia</taxon>
        <taxon>Eubacteriales</taxon>
        <taxon>Peptococcaceae</taxon>
        <taxon>Desulfonispora</taxon>
    </lineage>
</organism>